<evidence type="ECO:0000313" key="1">
    <source>
        <dbReference type="EMBL" id="QGZ99537.1"/>
    </source>
</evidence>
<accession>A0A857DFW9</accession>
<reference evidence="1 2" key="1">
    <citation type="submission" date="2019-12" db="EMBL/GenBank/DDBJ databases">
        <title>Sequence classification of anaerobic respiratory reductive dehalogenases: First we see many, then we see few.</title>
        <authorList>
            <person name="Molenda O."/>
            <person name="Puentes Jacome L.A."/>
            <person name="Cao X."/>
            <person name="Nesbo C.L."/>
            <person name="Tang S."/>
            <person name="Morson N."/>
            <person name="Patron J."/>
            <person name="Lomheim L."/>
            <person name="Wishart D.S."/>
            <person name="Edwards E.A."/>
        </authorList>
    </citation>
    <scope>NUCLEOTIDE SEQUENCE [LARGE SCALE GENOMIC DNA]</scope>
    <source>
        <strain evidence="1 2">12DCA</strain>
    </source>
</reference>
<protein>
    <submittedName>
        <fullName evidence="1">Uncharacterized protein</fullName>
    </submittedName>
</protein>
<dbReference type="EMBL" id="CP046996">
    <property type="protein sequence ID" value="QGZ99537.1"/>
    <property type="molecule type" value="Genomic_DNA"/>
</dbReference>
<proteinExistence type="predicted"/>
<gene>
    <name evidence="1" type="ORF">GQ588_02150</name>
</gene>
<evidence type="ECO:0000313" key="2">
    <source>
        <dbReference type="Proteomes" id="UP000430508"/>
    </source>
</evidence>
<sequence length="79" mass="9006">MKQITQKKPKTFRTLIRRINMGSKELQNEDKVQGGGKSVKTFPFLFRPVITLSVKTQEVFLFITTEGGIKQFESQRTGG</sequence>
<name>A0A857DFW9_9FIRM</name>
<organism evidence="1 2">
    <name type="scientific">Dehalobacter restrictus</name>
    <dbReference type="NCBI Taxonomy" id="55583"/>
    <lineage>
        <taxon>Bacteria</taxon>
        <taxon>Bacillati</taxon>
        <taxon>Bacillota</taxon>
        <taxon>Clostridia</taxon>
        <taxon>Eubacteriales</taxon>
        <taxon>Desulfitobacteriaceae</taxon>
        <taxon>Dehalobacter</taxon>
    </lineage>
</organism>
<dbReference type="Proteomes" id="UP000430508">
    <property type="component" value="Chromosome"/>
</dbReference>
<dbReference type="RefSeq" id="WP_025205115.1">
    <property type="nucleotide sequence ID" value="NZ_CP046996.1"/>
</dbReference>
<dbReference type="AlphaFoldDB" id="A0A857DFW9"/>